<dbReference type="AlphaFoldDB" id="I0GPY3"/>
<accession>I0GPY3</accession>
<dbReference type="EMBL" id="AP012292">
    <property type="protein sequence ID" value="BAL82820.1"/>
    <property type="molecule type" value="Genomic_DNA"/>
</dbReference>
<dbReference type="KEGG" id="sri:SELR_11120"/>
<dbReference type="Proteomes" id="UP000007887">
    <property type="component" value="Chromosome"/>
</dbReference>
<gene>
    <name evidence="1" type="ordered locus">SELR_11120</name>
</gene>
<sequence>MSFKEQRIVRLFGRSNGHESIVKIQYADKSIKVLVSKTKKPLLIGASGKGLRA</sequence>
<dbReference type="PATRIC" id="fig|927704.6.peg.1146"/>
<evidence type="ECO:0000313" key="1">
    <source>
        <dbReference type="EMBL" id="BAL82820.1"/>
    </source>
</evidence>
<name>I0GPY3_SELRL</name>
<dbReference type="RefSeq" id="WP_014424257.1">
    <property type="nucleotide sequence ID" value="NC_017068.1"/>
</dbReference>
<organism evidence="1 2">
    <name type="scientific">Selenomonas ruminantium subsp. lactilytica (strain NBRC 103574 / TAM6421)</name>
    <dbReference type="NCBI Taxonomy" id="927704"/>
    <lineage>
        <taxon>Bacteria</taxon>
        <taxon>Bacillati</taxon>
        <taxon>Bacillota</taxon>
        <taxon>Negativicutes</taxon>
        <taxon>Selenomonadales</taxon>
        <taxon>Selenomonadaceae</taxon>
        <taxon>Selenomonas</taxon>
    </lineage>
</organism>
<evidence type="ECO:0000313" key="2">
    <source>
        <dbReference type="Proteomes" id="UP000007887"/>
    </source>
</evidence>
<protein>
    <submittedName>
        <fullName evidence="1">Uncharacterized protein</fullName>
    </submittedName>
</protein>
<dbReference type="HOGENOM" id="CLU_3066127_0_0_9"/>
<reference evidence="1 2" key="1">
    <citation type="submission" date="2011-10" db="EMBL/GenBank/DDBJ databases">
        <title>Whole genome sequence of Selenomonas ruminantium subsp. lactilytica TAM6421.</title>
        <authorList>
            <person name="Oguchi A."/>
            <person name="Ankai A."/>
            <person name="Kaneko J."/>
            <person name="Yamada-Narita S."/>
            <person name="Fukui S."/>
            <person name="Takahashi M."/>
            <person name="Onodera T."/>
            <person name="Kojima S."/>
            <person name="Fushimi T."/>
            <person name="Abe N."/>
            <person name="Kamio Y."/>
            <person name="Yamazaki S."/>
            <person name="Fujita N."/>
        </authorList>
    </citation>
    <scope>NUCLEOTIDE SEQUENCE [LARGE SCALE GENOMIC DNA]</scope>
    <source>
        <strain evidence="2">NBRC 103574 / TAM6421</strain>
    </source>
</reference>
<proteinExistence type="predicted"/>